<evidence type="ECO:0000313" key="3">
    <source>
        <dbReference type="Proteomes" id="UP001224325"/>
    </source>
</evidence>
<reference evidence="2" key="1">
    <citation type="submission" date="2024-04" db="EMBL/GenBank/DDBJ databases">
        <title>Mariniflexile litorale, isolated from the shallow sediments of the Sea of Japan.</title>
        <authorList>
            <person name="Romanenko L."/>
            <person name="Isaeva M."/>
        </authorList>
    </citation>
    <scope>NUCLEOTIDE SEQUENCE [LARGE SCALE GENOMIC DNA]</scope>
    <source>
        <strain evidence="2">KMM 9835</strain>
    </source>
</reference>
<gene>
    <name evidence="2" type="ORF">QLS71_006115</name>
</gene>
<dbReference type="PROSITE" id="PS51257">
    <property type="entry name" value="PROKAR_LIPOPROTEIN"/>
    <property type="match status" value="1"/>
</dbReference>
<organism evidence="2 3">
    <name type="scientific">Mariniflexile litorale</name>
    <dbReference type="NCBI Taxonomy" id="3045158"/>
    <lineage>
        <taxon>Bacteria</taxon>
        <taxon>Pseudomonadati</taxon>
        <taxon>Bacteroidota</taxon>
        <taxon>Flavobacteriia</taxon>
        <taxon>Flavobacteriales</taxon>
        <taxon>Flavobacteriaceae</taxon>
        <taxon>Mariniflexile</taxon>
    </lineage>
</organism>
<dbReference type="AlphaFoldDB" id="A0AAU7EJR0"/>
<dbReference type="Gene3D" id="2.40.128.270">
    <property type="match status" value="1"/>
</dbReference>
<dbReference type="Proteomes" id="UP001224325">
    <property type="component" value="Chromosome"/>
</dbReference>
<dbReference type="PANTHER" id="PTHR35535">
    <property type="entry name" value="HEAT SHOCK PROTEIN HSLJ"/>
    <property type="match status" value="1"/>
</dbReference>
<protein>
    <submittedName>
        <fullName evidence="2">META domain-containing protein</fullName>
    </submittedName>
</protein>
<evidence type="ECO:0000259" key="1">
    <source>
        <dbReference type="Pfam" id="PF03724"/>
    </source>
</evidence>
<dbReference type="RefSeq" id="WP_308991589.1">
    <property type="nucleotide sequence ID" value="NZ_CP155618.1"/>
</dbReference>
<feature type="domain" description="DUF306" evidence="1">
    <location>
        <begin position="44"/>
        <end position="149"/>
    </location>
</feature>
<evidence type="ECO:0000313" key="2">
    <source>
        <dbReference type="EMBL" id="XBL15590.1"/>
    </source>
</evidence>
<dbReference type="EMBL" id="CP155618">
    <property type="protein sequence ID" value="XBL15590.1"/>
    <property type="molecule type" value="Genomic_DNA"/>
</dbReference>
<dbReference type="InterPro" id="IPR005184">
    <property type="entry name" value="DUF306_Meta_HslJ"/>
</dbReference>
<keyword evidence="3" id="KW-1185">Reference proteome</keyword>
<dbReference type="InterPro" id="IPR053147">
    <property type="entry name" value="Hsp_HslJ-like"/>
</dbReference>
<dbReference type="Pfam" id="PF03724">
    <property type="entry name" value="META"/>
    <property type="match status" value="1"/>
</dbReference>
<name>A0AAU7EJR0_9FLAO</name>
<accession>A0AAU7EJR0</accession>
<proteinExistence type="predicted"/>
<dbReference type="KEGG" id="mlil:QLS71_006115"/>
<dbReference type="InterPro" id="IPR038670">
    <property type="entry name" value="HslJ-like_sf"/>
</dbReference>
<sequence>MKLIALNTFVVLVLFTSCNSSKKTNQINSKDQTPEINITKKSVTLENTKWKLVTLMGQDVSDKNAFIRFSNEDDEVYGNGSCNNFSGTYQIKEGNRITLSKIVATLMACVDMKVENQFMAILEKTDNYSLNGNKMTLNKARMVPLAVFEVVETK</sequence>
<dbReference type="PANTHER" id="PTHR35535:SF1">
    <property type="entry name" value="HEAT SHOCK PROTEIN HSLJ"/>
    <property type="match status" value="1"/>
</dbReference>